<keyword evidence="3" id="KW-1185">Reference proteome</keyword>
<gene>
    <name evidence="2" type="ORF">ACFOGP_05260</name>
</gene>
<organism evidence="2 3">
    <name type="scientific">Psychromarinibacter halotolerans</name>
    <dbReference type="NCBI Taxonomy" id="1775175"/>
    <lineage>
        <taxon>Bacteria</taxon>
        <taxon>Pseudomonadati</taxon>
        <taxon>Pseudomonadota</taxon>
        <taxon>Alphaproteobacteria</taxon>
        <taxon>Rhodobacterales</taxon>
        <taxon>Paracoccaceae</taxon>
        <taxon>Psychromarinibacter</taxon>
    </lineage>
</organism>
<dbReference type="RefSeq" id="WP_275631656.1">
    <property type="nucleotide sequence ID" value="NZ_JARGYD010000002.1"/>
</dbReference>
<dbReference type="PROSITE" id="PS51257">
    <property type="entry name" value="PROKAR_LIPOPROTEIN"/>
    <property type="match status" value="1"/>
</dbReference>
<accession>A0ABV7GPR1</accession>
<feature type="chain" id="PRO_5046751953" description="Lipoprotein" evidence="1">
    <location>
        <begin position="19"/>
        <end position="198"/>
    </location>
</feature>
<evidence type="ECO:0008006" key="4">
    <source>
        <dbReference type="Google" id="ProtNLM"/>
    </source>
</evidence>
<evidence type="ECO:0000313" key="3">
    <source>
        <dbReference type="Proteomes" id="UP001595632"/>
    </source>
</evidence>
<feature type="signal peptide" evidence="1">
    <location>
        <begin position="1"/>
        <end position="18"/>
    </location>
</feature>
<reference evidence="3" key="1">
    <citation type="journal article" date="2019" name="Int. J. Syst. Evol. Microbiol.">
        <title>The Global Catalogue of Microorganisms (GCM) 10K type strain sequencing project: providing services to taxonomists for standard genome sequencing and annotation.</title>
        <authorList>
            <consortium name="The Broad Institute Genomics Platform"/>
            <consortium name="The Broad Institute Genome Sequencing Center for Infectious Disease"/>
            <person name="Wu L."/>
            <person name="Ma J."/>
        </authorList>
    </citation>
    <scope>NUCLEOTIDE SEQUENCE [LARGE SCALE GENOMIC DNA]</scope>
    <source>
        <strain evidence="3">KCTC 52366</strain>
    </source>
</reference>
<evidence type="ECO:0000313" key="2">
    <source>
        <dbReference type="EMBL" id="MFC3142105.1"/>
    </source>
</evidence>
<proteinExistence type="predicted"/>
<sequence length="198" mass="21516">MRRIALVLLMPLFLAACGAESTWAPDDAVQRALYRHDGPPTITLFTVISNQNGSGGHSAIMVNGSHRAIFDPAGTFQHPALPERNDVVFGMSDRAVQFYNEYHARVTWHVVRQDVVVSPEVAEAALQRIQAYGAVPKAMCAQATSDILNDLPGFGNIPQTFSPLAVMRAFGARPGVTRSEFRDDSPANNDFIKAPAVL</sequence>
<name>A0ABV7GPR1_9RHOB</name>
<protein>
    <recommendedName>
        <fullName evidence="4">Lipoprotein</fullName>
    </recommendedName>
</protein>
<dbReference type="EMBL" id="JBHRTB010000010">
    <property type="protein sequence ID" value="MFC3142105.1"/>
    <property type="molecule type" value="Genomic_DNA"/>
</dbReference>
<comment type="caution">
    <text evidence="2">The sequence shown here is derived from an EMBL/GenBank/DDBJ whole genome shotgun (WGS) entry which is preliminary data.</text>
</comment>
<keyword evidence="1" id="KW-0732">Signal</keyword>
<dbReference type="Proteomes" id="UP001595632">
    <property type="component" value="Unassembled WGS sequence"/>
</dbReference>
<evidence type="ECO:0000256" key="1">
    <source>
        <dbReference type="SAM" id="SignalP"/>
    </source>
</evidence>